<evidence type="ECO:0000313" key="2">
    <source>
        <dbReference type="Proteomes" id="UP000010953"/>
    </source>
</evidence>
<dbReference type="Proteomes" id="UP000010953">
    <property type="component" value="Unassembled WGS sequence"/>
</dbReference>
<keyword evidence="2" id="KW-1185">Reference proteome</keyword>
<organism evidence="1 2">
    <name type="scientific">Mariniradius saccharolyticus AK6</name>
    <dbReference type="NCBI Taxonomy" id="1239962"/>
    <lineage>
        <taxon>Bacteria</taxon>
        <taxon>Pseudomonadati</taxon>
        <taxon>Bacteroidota</taxon>
        <taxon>Cytophagia</taxon>
        <taxon>Cytophagales</taxon>
        <taxon>Cyclobacteriaceae</taxon>
        <taxon>Mariniradius</taxon>
    </lineage>
</organism>
<accession>M7Y753</accession>
<evidence type="ECO:0000313" key="1">
    <source>
        <dbReference type="EMBL" id="EMS33056.1"/>
    </source>
</evidence>
<sequence length="59" mass="6820">MFKTLPFLKIGLFFLSKLNLSKKFNLEKHRQETPPTASSTNRTCFPHCDPKMTKVCFGN</sequence>
<dbReference type="InParanoid" id="M7Y753"/>
<reference evidence="1" key="1">
    <citation type="submission" date="2013-01" db="EMBL/GenBank/DDBJ databases">
        <title>Genome assembly of Mariniradius saccharolyticus AK6.</title>
        <authorList>
            <person name="Vaidya B."/>
            <person name="Khatri I."/>
            <person name="Tanuku N.R.S."/>
            <person name="Subramanian S."/>
            <person name="Pinnaka A."/>
        </authorList>
    </citation>
    <scope>NUCLEOTIDE SEQUENCE [LARGE SCALE GENOMIC DNA]</scope>
    <source>
        <strain evidence="1">AK6</strain>
    </source>
</reference>
<name>M7Y753_9BACT</name>
<gene>
    <name evidence="1" type="ORF">C943_00333</name>
</gene>
<comment type="caution">
    <text evidence="1">The sequence shown here is derived from an EMBL/GenBank/DDBJ whole genome shotgun (WGS) entry which is preliminary data.</text>
</comment>
<proteinExistence type="predicted"/>
<dbReference type="AlphaFoldDB" id="M7Y753"/>
<protein>
    <submittedName>
        <fullName evidence="1">Uncharacterized protein</fullName>
    </submittedName>
</protein>
<dbReference type="EMBL" id="AMZY02000010">
    <property type="protein sequence ID" value="EMS33056.1"/>
    <property type="molecule type" value="Genomic_DNA"/>
</dbReference>